<evidence type="ECO:0000313" key="9">
    <source>
        <dbReference type="Proteomes" id="UP000320735"/>
    </source>
</evidence>
<dbReference type="GO" id="GO:0005737">
    <property type="term" value="C:cytoplasm"/>
    <property type="evidence" value="ECO:0007669"/>
    <property type="project" value="UniProtKB-SubCell"/>
</dbReference>
<dbReference type="OrthoDB" id="9805195at2"/>
<reference evidence="8 9" key="1">
    <citation type="submission" date="2019-02" db="EMBL/GenBank/DDBJ databases">
        <title>Deep-cultivation of Planctomycetes and their phenomic and genomic characterization uncovers novel biology.</title>
        <authorList>
            <person name="Wiegand S."/>
            <person name="Jogler M."/>
            <person name="Boedeker C."/>
            <person name="Pinto D."/>
            <person name="Vollmers J."/>
            <person name="Rivas-Marin E."/>
            <person name="Kohn T."/>
            <person name="Peeters S.H."/>
            <person name="Heuer A."/>
            <person name="Rast P."/>
            <person name="Oberbeckmann S."/>
            <person name="Bunk B."/>
            <person name="Jeske O."/>
            <person name="Meyerdierks A."/>
            <person name="Storesund J.E."/>
            <person name="Kallscheuer N."/>
            <person name="Luecker S."/>
            <person name="Lage O.M."/>
            <person name="Pohl T."/>
            <person name="Merkel B.J."/>
            <person name="Hornburger P."/>
            <person name="Mueller R.-W."/>
            <person name="Bruemmer F."/>
            <person name="Labrenz M."/>
            <person name="Spormann A.M."/>
            <person name="Op Den Camp H."/>
            <person name="Overmann J."/>
            <person name="Amann R."/>
            <person name="Jetten M.S.M."/>
            <person name="Mascher T."/>
            <person name="Medema M.H."/>
            <person name="Devos D.P."/>
            <person name="Kaster A.-K."/>
            <person name="Ovreas L."/>
            <person name="Rohde M."/>
            <person name="Galperin M.Y."/>
            <person name="Jogler C."/>
        </authorList>
    </citation>
    <scope>NUCLEOTIDE SEQUENCE [LARGE SCALE GENOMIC DNA]</scope>
    <source>
        <strain evidence="8 9">CA54</strain>
    </source>
</reference>
<dbReference type="NCBIfam" id="TIGR00562">
    <property type="entry name" value="proto_IX_ox"/>
    <property type="match status" value="1"/>
</dbReference>
<evidence type="ECO:0000259" key="7">
    <source>
        <dbReference type="Pfam" id="PF01593"/>
    </source>
</evidence>
<keyword evidence="9" id="KW-1185">Reference proteome</keyword>
<dbReference type="InterPro" id="IPR050464">
    <property type="entry name" value="Zeta_carotene_desat/Oxidored"/>
</dbReference>
<dbReference type="EC" id="1.3.3.15" evidence="6"/>
<dbReference type="InterPro" id="IPR036188">
    <property type="entry name" value="FAD/NAD-bd_sf"/>
</dbReference>
<comment type="subcellular location">
    <subcellularLocation>
        <location evidence="6">Cytoplasm</location>
    </subcellularLocation>
</comment>
<dbReference type="Pfam" id="PF01593">
    <property type="entry name" value="Amino_oxidase"/>
    <property type="match status" value="1"/>
</dbReference>
<evidence type="ECO:0000256" key="1">
    <source>
        <dbReference type="ARBA" id="ARBA00001974"/>
    </source>
</evidence>
<evidence type="ECO:0000256" key="2">
    <source>
        <dbReference type="ARBA" id="ARBA00022630"/>
    </source>
</evidence>
<comment type="cofactor">
    <cofactor evidence="1 6">
        <name>FAD</name>
        <dbReference type="ChEBI" id="CHEBI:57692"/>
    </cofactor>
</comment>
<evidence type="ECO:0000256" key="3">
    <source>
        <dbReference type="ARBA" id="ARBA00022827"/>
    </source>
</evidence>
<dbReference type="GO" id="GO:0006783">
    <property type="term" value="P:heme biosynthetic process"/>
    <property type="evidence" value="ECO:0007669"/>
    <property type="project" value="UniProtKB-UniRule"/>
</dbReference>
<dbReference type="UniPathway" id="UPA00252"/>
<dbReference type="RefSeq" id="WP_146373612.1">
    <property type="nucleotide sequence ID" value="NZ_SJPP01000003.1"/>
</dbReference>
<dbReference type="Gene3D" id="3.50.50.60">
    <property type="entry name" value="FAD/NAD(P)-binding domain"/>
    <property type="match status" value="1"/>
</dbReference>
<dbReference type="PANTHER" id="PTHR42923:SF3">
    <property type="entry name" value="PROTOPORPHYRINOGEN OXIDASE"/>
    <property type="match status" value="1"/>
</dbReference>
<name>A0A5C6B4A2_9PLAN</name>
<dbReference type="AlphaFoldDB" id="A0A5C6B4A2"/>
<organism evidence="8 9">
    <name type="scientific">Symmachiella macrocystis</name>
    <dbReference type="NCBI Taxonomy" id="2527985"/>
    <lineage>
        <taxon>Bacteria</taxon>
        <taxon>Pseudomonadati</taxon>
        <taxon>Planctomycetota</taxon>
        <taxon>Planctomycetia</taxon>
        <taxon>Planctomycetales</taxon>
        <taxon>Planctomycetaceae</taxon>
        <taxon>Symmachiella</taxon>
    </lineage>
</organism>
<keyword evidence="2 6" id="KW-0285">Flavoprotein</keyword>
<evidence type="ECO:0000256" key="4">
    <source>
        <dbReference type="ARBA" id="ARBA00023002"/>
    </source>
</evidence>
<comment type="catalytic activity">
    <reaction evidence="6">
        <text>coproporphyrinogen III + 3 O2 = coproporphyrin III + 3 H2O2</text>
        <dbReference type="Rhea" id="RHEA:43436"/>
        <dbReference type="ChEBI" id="CHEBI:15379"/>
        <dbReference type="ChEBI" id="CHEBI:16240"/>
        <dbReference type="ChEBI" id="CHEBI:57309"/>
        <dbReference type="ChEBI" id="CHEBI:131725"/>
        <dbReference type="EC" id="1.3.3.15"/>
    </reaction>
</comment>
<dbReference type="InterPro" id="IPR004572">
    <property type="entry name" value="Protoporphyrinogen_oxidase"/>
</dbReference>
<dbReference type="Gene3D" id="3.90.660.20">
    <property type="entry name" value="Protoporphyrinogen oxidase, mitochondrial, domain 2"/>
    <property type="match status" value="1"/>
</dbReference>
<comment type="function">
    <text evidence="6">Involved in coproporphyrin-dependent heme b biosynthesis. Catalyzes the oxidation of coproporphyrinogen III to coproporphyrin III.</text>
</comment>
<dbReference type="SUPFAM" id="SSF54373">
    <property type="entry name" value="FAD-linked reductases, C-terminal domain"/>
    <property type="match status" value="1"/>
</dbReference>
<dbReference type="GO" id="GO:0004729">
    <property type="term" value="F:oxygen-dependent protoporphyrinogen oxidase activity"/>
    <property type="evidence" value="ECO:0007669"/>
    <property type="project" value="UniProtKB-UniRule"/>
</dbReference>
<keyword evidence="5 6" id="KW-0350">Heme biosynthesis</keyword>
<keyword evidence="3 6" id="KW-0274">FAD</keyword>
<keyword evidence="4 6" id="KW-0560">Oxidoreductase</keyword>
<sequence length="477" mass="52003">MNPAAPTSVRRVAVIGGGISGLSAAHRLTELRSESQQPLDITLFEASDRLAGVMGTEEIDGYHVETGADSFITDKPWAVDLAKRLGLEERLISPDANYRRSLVLHNGKPQPIPEGFMLLAPSKIGPVLKSPLLSPWGKLRLGMEYLLPRGNNGEDESLAHFVRRRLGREVLDRIVQPLVGGIYTSDPEKLSLRATLPRFLDMEQEHRSLIRASRRQSTRRKDNSGSGARYGLFATFATGISELFATLIASLKNCDVRMNTAVTRLTPGPENATATLETTDGRHEEFDAVIAALPAYRVGDLVASFAAPLAAQLQSIEYASSAIVVTGHRLADVANPLNAFGLVIPAVENRKILAVSFTSRKFPDRAPDDCVQLRTFVGGAMQPELLELDDEQLLSLVRGELAELLGVQGEPQIARIARYQQAMPQYHVGHLERVQQIEVAAAALPFFELAGNAYHGVGIPDCVHSGEQAAERVFSRI</sequence>
<dbReference type="SUPFAM" id="SSF51905">
    <property type="entry name" value="FAD/NAD(P)-binding domain"/>
    <property type="match status" value="1"/>
</dbReference>
<proteinExistence type="inferred from homology"/>
<keyword evidence="6" id="KW-0963">Cytoplasm</keyword>
<protein>
    <recommendedName>
        <fullName evidence="6">Coproporphyrinogen III oxidase</fullName>
        <ecNumber evidence="6">1.3.3.15</ecNumber>
    </recommendedName>
</protein>
<evidence type="ECO:0000256" key="6">
    <source>
        <dbReference type="RuleBase" id="RU364052"/>
    </source>
</evidence>
<comment type="similarity">
    <text evidence="6">Belongs to the protoporphyrinogen/coproporphyrinogen oxidase family. Coproporphyrinogen III oxidase subfamily.</text>
</comment>
<comment type="pathway">
    <text evidence="6">Porphyrin-containing compound metabolism; protoheme biosynthesis.</text>
</comment>
<evidence type="ECO:0000256" key="5">
    <source>
        <dbReference type="ARBA" id="ARBA00023133"/>
    </source>
</evidence>
<accession>A0A5C6B4A2</accession>
<dbReference type="InterPro" id="IPR002937">
    <property type="entry name" value="Amino_oxidase"/>
</dbReference>
<dbReference type="EMBL" id="SJPP01000003">
    <property type="protein sequence ID" value="TWU06758.1"/>
    <property type="molecule type" value="Genomic_DNA"/>
</dbReference>
<dbReference type="Proteomes" id="UP000320735">
    <property type="component" value="Unassembled WGS sequence"/>
</dbReference>
<comment type="caution">
    <text evidence="8">The sequence shown here is derived from an EMBL/GenBank/DDBJ whole genome shotgun (WGS) entry which is preliminary data.</text>
</comment>
<gene>
    <name evidence="8" type="primary">hemY</name>
    <name evidence="8" type="ORF">CA54_51570</name>
</gene>
<feature type="domain" description="Amine oxidase" evidence="7">
    <location>
        <begin position="19"/>
        <end position="473"/>
    </location>
</feature>
<dbReference type="PANTHER" id="PTHR42923">
    <property type="entry name" value="PROTOPORPHYRINOGEN OXIDASE"/>
    <property type="match status" value="1"/>
</dbReference>
<dbReference type="Gene3D" id="1.10.3110.10">
    <property type="entry name" value="protoporphyrinogen ix oxidase, domain 3"/>
    <property type="match status" value="1"/>
</dbReference>
<evidence type="ECO:0000313" key="8">
    <source>
        <dbReference type="EMBL" id="TWU06758.1"/>
    </source>
</evidence>